<keyword evidence="1" id="KW-0472">Membrane</keyword>
<gene>
    <name evidence="2" type="ORF">NSA17_00285</name>
</gene>
<sequence>MGEEWLKNKRIKGFIFWEACLGFTIACLGVILLGLTLKQNRQTEKQIEKRVDKSYAEYIFKHSDKKTLLVHDHVYHR</sequence>
<proteinExistence type="predicted"/>
<keyword evidence="1" id="KW-1133">Transmembrane helix</keyword>
<feature type="transmembrane region" description="Helical" evidence="1">
    <location>
        <begin position="14"/>
        <end position="37"/>
    </location>
</feature>
<keyword evidence="1" id="KW-0812">Transmembrane</keyword>
<accession>A0AAW5LX25</accession>
<name>A0AAW5LX25_LACJH</name>
<protein>
    <submittedName>
        <fullName evidence="2">Type II secretion system protein</fullName>
    </submittedName>
</protein>
<evidence type="ECO:0000313" key="2">
    <source>
        <dbReference type="EMBL" id="MCR1913862.1"/>
    </source>
</evidence>
<dbReference type="Proteomes" id="UP001206357">
    <property type="component" value="Unassembled WGS sequence"/>
</dbReference>
<evidence type="ECO:0000256" key="1">
    <source>
        <dbReference type="SAM" id="Phobius"/>
    </source>
</evidence>
<organism evidence="2 3">
    <name type="scientific">Lactobacillus johnsonii</name>
    <dbReference type="NCBI Taxonomy" id="33959"/>
    <lineage>
        <taxon>Bacteria</taxon>
        <taxon>Bacillati</taxon>
        <taxon>Bacillota</taxon>
        <taxon>Bacilli</taxon>
        <taxon>Lactobacillales</taxon>
        <taxon>Lactobacillaceae</taxon>
        <taxon>Lactobacillus</taxon>
    </lineage>
</organism>
<dbReference type="AlphaFoldDB" id="A0AAW5LX25"/>
<comment type="caution">
    <text evidence="2">The sequence shown here is derived from an EMBL/GenBank/DDBJ whole genome shotgun (WGS) entry which is preliminary data.</text>
</comment>
<dbReference type="EMBL" id="JANKAU010000001">
    <property type="protein sequence ID" value="MCR1913862.1"/>
    <property type="molecule type" value="Genomic_DNA"/>
</dbReference>
<reference evidence="2" key="1">
    <citation type="submission" date="2022-07" db="EMBL/GenBank/DDBJ databases">
        <title>Enhanced cultured diversity of the mouse gut microbiota enables custom-made synthetic communities.</title>
        <authorList>
            <person name="Afrizal A."/>
        </authorList>
    </citation>
    <scope>NUCLEOTIDE SEQUENCE</scope>
    <source>
        <strain evidence="2">DSM 100219</strain>
    </source>
</reference>
<evidence type="ECO:0000313" key="3">
    <source>
        <dbReference type="Proteomes" id="UP001206357"/>
    </source>
</evidence>